<dbReference type="EMBL" id="PEZZ01000018">
    <property type="protein sequence ID" value="PIS05158.1"/>
    <property type="molecule type" value="Genomic_DNA"/>
</dbReference>
<organism evidence="2 3">
    <name type="scientific">Candidatus Buchananbacteria bacterium CG10_big_fil_rev_8_21_14_0_10_42_9</name>
    <dbReference type="NCBI Taxonomy" id="1974526"/>
    <lineage>
        <taxon>Bacteria</taxon>
        <taxon>Candidatus Buchananiibacteriota</taxon>
    </lineage>
</organism>
<evidence type="ECO:0000313" key="2">
    <source>
        <dbReference type="EMBL" id="PIS05158.1"/>
    </source>
</evidence>
<evidence type="ECO:0000313" key="3">
    <source>
        <dbReference type="Proteomes" id="UP000230935"/>
    </source>
</evidence>
<dbReference type="AlphaFoldDB" id="A0A2H0W1D2"/>
<keyword evidence="1" id="KW-1133">Transmembrane helix</keyword>
<evidence type="ECO:0000256" key="1">
    <source>
        <dbReference type="SAM" id="Phobius"/>
    </source>
</evidence>
<gene>
    <name evidence="2" type="ORF">COT81_02660</name>
</gene>
<accession>A0A2H0W1D2</accession>
<protein>
    <submittedName>
        <fullName evidence="2">Uncharacterized protein</fullName>
    </submittedName>
</protein>
<keyword evidence="1" id="KW-0472">Membrane</keyword>
<sequence length="82" mass="9413">MRFIFGFIGIAVGFLLVWKADWILNNFGHIEWAEEHLSTEGGTRLFWKLLGLLIIILSMLYMFGILQGIILSIFSSMFRGMA</sequence>
<name>A0A2H0W1D2_9BACT</name>
<reference evidence="3" key="1">
    <citation type="submission" date="2017-09" db="EMBL/GenBank/DDBJ databases">
        <title>Depth-based differentiation of microbial function through sediment-hosted aquifers and enrichment of novel symbionts in the deep terrestrial subsurface.</title>
        <authorList>
            <person name="Probst A.J."/>
            <person name="Ladd B."/>
            <person name="Jarett J.K."/>
            <person name="Geller-Mcgrath D.E."/>
            <person name="Sieber C.M.K."/>
            <person name="Emerson J.B."/>
            <person name="Anantharaman K."/>
            <person name="Thomas B.C."/>
            <person name="Malmstrom R."/>
            <person name="Stieglmeier M."/>
            <person name="Klingl A."/>
            <person name="Woyke T."/>
            <person name="Ryan C.M."/>
            <person name="Banfield J.F."/>
        </authorList>
    </citation>
    <scope>NUCLEOTIDE SEQUENCE [LARGE SCALE GENOMIC DNA]</scope>
</reference>
<dbReference type="Proteomes" id="UP000230935">
    <property type="component" value="Unassembled WGS sequence"/>
</dbReference>
<keyword evidence="1" id="KW-0812">Transmembrane</keyword>
<proteinExistence type="predicted"/>
<comment type="caution">
    <text evidence="2">The sequence shown here is derived from an EMBL/GenBank/DDBJ whole genome shotgun (WGS) entry which is preliminary data.</text>
</comment>
<feature type="transmembrane region" description="Helical" evidence="1">
    <location>
        <begin position="49"/>
        <end position="74"/>
    </location>
</feature>